<dbReference type="GO" id="GO:0006952">
    <property type="term" value="P:defense response"/>
    <property type="evidence" value="ECO:0007669"/>
    <property type="project" value="UniProtKB-KW"/>
</dbReference>
<name>A0AAW1GWN3_SAPOF</name>
<proteinExistence type="predicted"/>
<dbReference type="Gene3D" id="3.80.10.10">
    <property type="entry name" value="Ribonuclease Inhibitor"/>
    <property type="match status" value="1"/>
</dbReference>
<evidence type="ECO:0000256" key="1">
    <source>
        <dbReference type="ARBA" id="ARBA00022821"/>
    </source>
</evidence>
<gene>
    <name evidence="2" type="ORF">RND81_14G222200</name>
</gene>
<dbReference type="Proteomes" id="UP001443914">
    <property type="component" value="Unassembled WGS sequence"/>
</dbReference>
<dbReference type="InterPro" id="IPR032675">
    <property type="entry name" value="LRR_dom_sf"/>
</dbReference>
<evidence type="ECO:0000313" key="3">
    <source>
        <dbReference type="Proteomes" id="UP001443914"/>
    </source>
</evidence>
<dbReference type="PANTHER" id="PTHR36766:SF35">
    <property type="entry name" value="DISEASE RESISTANCE PROTEIN RGA3"/>
    <property type="match status" value="1"/>
</dbReference>
<dbReference type="SUPFAM" id="SSF52058">
    <property type="entry name" value="L domain-like"/>
    <property type="match status" value="1"/>
</dbReference>
<evidence type="ECO:0000313" key="2">
    <source>
        <dbReference type="EMBL" id="KAK9666946.1"/>
    </source>
</evidence>
<comment type="caution">
    <text evidence="2">The sequence shown here is derived from an EMBL/GenBank/DDBJ whole genome shotgun (WGS) entry which is preliminary data.</text>
</comment>
<dbReference type="AlphaFoldDB" id="A0AAW1GWN3"/>
<sequence length="93" mass="10787">MRYLTSLQNLRLAWCKNLECQPEWISCLSSLQSLCIIHCERFRLLPVHVRDLTSLQVLQVHNCQLVVAERFQDPEGDDRLNLQHISTVDVAAD</sequence>
<dbReference type="EMBL" id="JBDFQZ010000014">
    <property type="protein sequence ID" value="KAK9666946.1"/>
    <property type="molecule type" value="Genomic_DNA"/>
</dbReference>
<dbReference type="PANTHER" id="PTHR36766">
    <property type="entry name" value="PLANT BROAD-SPECTRUM MILDEW RESISTANCE PROTEIN RPW8"/>
    <property type="match status" value="1"/>
</dbReference>
<reference evidence="2" key="1">
    <citation type="submission" date="2024-03" db="EMBL/GenBank/DDBJ databases">
        <title>WGS assembly of Saponaria officinalis var. Norfolk2.</title>
        <authorList>
            <person name="Jenkins J."/>
            <person name="Shu S."/>
            <person name="Grimwood J."/>
            <person name="Barry K."/>
            <person name="Goodstein D."/>
            <person name="Schmutz J."/>
            <person name="Leebens-Mack J."/>
            <person name="Osbourn A."/>
        </authorList>
    </citation>
    <scope>NUCLEOTIDE SEQUENCE [LARGE SCALE GENOMIC DNA]</scope>
    <source>
        <strain evidence="2">JIC</strain>
    </source>
</reference>
<organism evidence="2 3">
    <name type="scientific">Saponaria officinalis</name>
    <name type="common">Common soapwort</name>
    <name type="synonym">Lychnis saponaria</name>
    <dbReference type="NCBI Taxonomy" id="3572"/>
    <lineage>
        <taxon>Eukaryota</taxon>
        <taxon>Viridiplantae</taxon>
        <taxon>Streptophyta</taxon>
        <taxon>Embryophyta</taxon>
        <taxon>Tracheophyta</taxon>
        <taxon>Spermatophyta</taxon>
        <taxon>Magnoliopsida</taxon>
        <taxon>eudicotyledons</taxon>
        <taxon>Gunneridae</taxon>
        <taxon>Pentapetalae</taxon>
        <taxon>Caryophyllales</taxon>
        <taxon>Caryophyllaceae</taxon>
        <taxon>Caryophylleae</taxon>
        <taxon>Saponaria</taxon>
    </lineage>
</organism>
<keyword evidence="3" id="KW-1185">Reference proteome</keyword>
<accession>A0AAW1GWN3</accession>
<keyword evidence="1" id="KW-0611">Plant defense</keyword>
<protein>
    <submittedName>
        <fullName evidence="2">Uncharacterized protein</fullName>
    </submittedName>
</protein>